<proteinExistence type="predicted"/>
<dbReference type="EMBL" id="JAQQAF010000009">
    <property type="protein sequence ID" value="KAJ8459901.1"/>
    <property type="molecule type" value="Genomic_DNA"/>
</dbReference>
<dbReference type="AlphaFoldDB" id="A0AAV8PNG4"/>
<name>A0AAV8PNG4_ENSVE</name>
<sequence length="141" mass="14523">MAHAGLAFSFSTAYTASSTAFVHPLQWAFLCSIPLQQAPVTVATASPASCAGSFPSGPLLSAMSGLAPLVLPSSPLASASLAQPPPLSSNGPALPRWRSSIPRGGRVVTAGVLNRLNTVVAISLTVRNDHRGHCRRSLLLL</sequence>
<keyword evidence="2" id="KW-1185">Reference proteome</keyword>
<comment type="caution">
    <text evidence="1">The sequence shown here is derived from an EMBL/GenBank/DDBJ whole genome shotgun (WGS) entry which is preliminary data.</text>
</comment>
<evidence type="ECO:0000313" key="1">
    <source>
        <dbReference type="EMBL" id="KAJ8459901.1"/>
    </source>
</evidence>
<evidence type="ECO:0000313" key="2">
    <source>
        <dbReference type="Proteomes" id="UP001222027"/>
    </source>
</evidence>
<protein>
    <submittedName>
        <fullName evidence="1">Uncharacterized protein</fullName>
    </submittedName>
</protein>
<reference evidence="1 2" key="1">
    <citation type="submission" date="2022-12" db="EMBL/GenBank/DDBJ databases">
        <title>Chromosome-scale assembly of the Ensete ventricosum genome.</title>
        <authorList>
            <person name="Dussert Y."/>
            <person name="Stocks J."/>
            <person name="Wendawek A."/>
            <person name="Woldeyes F."/>
            <person name="Nichols R.A."/>
            <person name="Borrell J.S."/>
        </authorList>
    </citation>
    <scope>NUCLEOTIDE SEQUENCE [LARGE SCALE GENOMIC DNA]</scope>
    <source>
        <strain evidence="2">cv. Maze</strain>
        <tissue evidence="1">Seeds</tissue>
    </source>
</reference>
<organism evidence="1 2">
    <name type="scientific">Ensete ventricosum</name>
    <name type="common">Abyssinian banana</name>
    <name type="synonym">Musa ensete</name>
    <dbReference type="NCBI Taxonomy" id="4639"/>
    <lineage>
        <taxon>Eukaryota</taxon>
        <taxon>Viridiplantae</taxon>
        <taxon>Streptophyta</taxon>
        <taxon>Embryophyta</taxon>
        <taxon>Tracheophyta</taxon>
        <taxon>Spermatophyta</taxon>
        <taxon>Magnoliopsida</taxon>
        <taxon>Liliopsida</taxon>
        <taxon>Zingiberales</taxon>
        <taxon>Musaceae</taxon>
        <taxon>Ensete</taxon>
    </lineage>
</organism>
<dbReference type="Proteomes" id="UP001222027">
    <property type="component" value="Unassembled WGS sequence"/>
</dbReference>
<accession>A0AAV8PNG4</accession>
<gene>
    <name evidence="1" type="ORF">OPV22_032827</name>
</gene>